<dbReference type="RefSeq" id="WP_210897039.1">
    <property type="nucleotide sequence ID" value="NZ_CP071696.1"/>
</dbReference>
<comment type="similarity">
    <text evidence="1">Belongs to the glycosyl hydrolase 63 family.</text>
</comment>
<evidence type="ECO:0000256" key="1">
    <source>
        <dbReference type="ARBA" id="ARBA00010833"/>
    </source>
</evidence>
<sequence length="426" mass="47296">MASSPVDAARAILETNWTGGHTVPATGLYPHQWSWDSAFIAIGLRRLDPVRARTELGSLFAAQWSDGRLPQIVYDPSRDDDYAPGDAFWRSRELPEAGPLPSSGLIQPPNHAWAAWLVHEADPVGSEASGFLASAYSLLVRWHDYLAERRRSRRDRRLVVIRHPWEAGTDNSPLWDAALARIPASSTSIPRPDLDHAGLGERPGAREYAKYYWLAERYRAGGCRDGGDRPFALACPQFNALLAVSELALARMAEELGRDGSEHRRRGREIAEALDETLWHEELGIFTARDEVDDELVPRRTVNGLIPLLLPGISHAERLTDTLAGPAFLGSCRFVPSSDASAPEFDPALYWRGPAWFNTNWMLLRALWGAGCEDLAERLVPLFTEVAAEVGFPEYVDPRDGTPRGTRSFSWTAALAVDVIMERAAR</sequence>
<dbReference type="KEGG" id="aarc:G127AT_11580"/>
<dbReference type="GO" id="GO:0009311">
    <property type="term" value="P:oligosaccharide metabolic process"/>
    <property type="evidence" value="ECO:0007669"/>
    <property type="project" value="InterPro"/>
</dbReference>
<feature type="domain" description="Mannosylglycerate hydrolase MGH1-like glycoside hydrolase" evidence="4">
    <location>
        <begin position="29"/>
        <end position="412"/>
    </location>
</feature>
<evidence type="ECO:0000313" key="5">
    <source>
        <dbReference type="EMBL" id="QTX03942.1"/>
    </source>
</evidence>
<keyword evidence="2" id="KW-0378">Hydrolase</keyword>
<dbReference type="SUPFAM" id="SSF48208">
    <property type="entry name" value="Six-hairpin glycosidases"/>
    <property type="match status" value="1"/>
</dbReference>
<dbReference type="PANTHER" id="PTHR10412">
    <property type="entry name" value="MANNOSYL-OLIGOSACCHARIDE GLUCOSIDASE"/>
    <property type="match status" value="1"/>
</dbReference>
<dbReference type="Gene3D" id="1.50.10.10">
    <property type="match status" value="1"/>
</dbReference>
<accession>A0A975FL64</accession>
<protein>
    <recommendedName>
        <fullName evidence="4">Mannosylglycerate hydrolase MGH1-like glycoside hydrolase domain-containing protein</fullName>
    </recommendedName>
</protein>
<keyword evidence="6" id="KW-1185">Reference proteome</keyword>
<dbReference type="AlphaFoldDB" id="A0A975FL64"/>
<dbReference type="InterPro" id="IPR008928">
    <property type="entry name" value="6-hairpin_glycosidase_sf"/>
</dbReference>
<dbReference type="GO" id="GO:0004573">
    <property type="term" value="F:Glc3Man9GlcNAc2 oligosaccharide glucosidase activity"/>
    <property type="evidence" value="ECO:0007669"/>
    <property type="project" value="InterPro"/>
</dbReference>
<dbReference type="Proteomes" id="UP000671914">
    <property type="component" value="Chromosome"/>
</dbReference>
<evidence type="ECO:0000313" key="6">
    <source>
        <dbReference type="Proteomes" id="UP000671914"/>
    </source>
</evidence>
<gene>
    <name evidence="5" type="ORF">G127AT_11580</name>
</gene>
<proteinExistence type="inferred from homology"/>
<dbReference type="InterPro" id="IPR004888">
    <property type="entry name" value="Glycoside_hydrolase_63"/>
</dbReference>
<evidence type="ECO:0000259" key="4">
    <source>
        <dbReference type="Pfam" id="PF22422"/>
    </source>
</evidence>
<dbReference type="PANTHER" id="PTHR10412:SF11">
    <property type="entry name" value="MANNOSYL-OLIGOSACCHARIDE GLUCOSIDASE"/>
    <property type="match status" value="1"/>
</dbReference>
<evidence type="ECO:0000256" key="2">
    <source>
        <dbReference type="ARBA" id="ARBA00022801"/>
    </source>
</evidence>
<dbReference type="GO" id="GO:0006487">
    <property type="term" value="P:protein N-linked glycosylation"/>
    <property type="evidence" value="ECO:0007669"/>
    <property type="project" value="TreeGrafter"/>
</dbReference>
<reference evidence="5" key="1">
    <citation type="submission" date="2021-03" db="EMBL/GenBank/DDBJ databases">
        <title>Agromyces archimandritus sp. nov., isolated from the cockroach Archimandrita tessellata.</title>
        <authorList>
            <person name="Guzman J."/>
            <person name="Ortuzar M."/>
            <person name="Poehlein A."/>
            <person name="Daniel R."/>
            <person name="Trujillo M."/>
            <person name="Vilcinskas A."/>
        </authorList>
    </citation>
    <scope>NUCLEOTIDE SEQUENCE</scope>
    <source>
        <strain evidence="5">G127AT</strain>
    </source>
</reference>
<dbReference type="InterPro" id="IPR054491">
    <property type="entry name" value="MGH1-like_GH"/>
</dbReference>
<organism evidence="5 6">
    <name type="scientific">Agromyces archimandritae</name>
    <dbReference type="NCBI Taxonomy" id="2781962"/>
    <lineage>
        <taxon>Bacteria</taxon>
        <taxon>Bacillati</taxon>
        <taxon>Actinomycetota</taxon>
        <taxon>Actinomycetes</taxon>
        <taxon>Micrococcales</taxon>
        <taxon>Microbacteriaceae</taxon>
        <taxon>Agromyces</taxon>
    </lineage>
</organism>
<name>A0A975FL64_9MICO</name>
<evidence type="ECO:0000256" key="3">
    <source>
        <dbReference type="ARBA" id="ARBA00023295"/>
    </source>
</evidence>
<keyword evidence="3" id="KW-0326">Glycosidase</keyword>
<dbReference type="Pfam" id="PF22422">
    <property type="entry name" value="MGH1-like_GH"/>
    <property type="match status" value="1"/>
</dbReference>
<dbReference type="EMBL" id="CP071696">
    <property type="protein sequence ID" value="QTX03942.1"/>
    <property type="molecule type" value="Genomic_DNA"/>
</dbReference>
<dbReference type="InterPro" id="IPR012341">
    <property type="entry name" value="6hp_glycosidase-like_sf"/>
</dbReference>